<protein>
    <submittedName>
        <fullName evidence="2">Uncharacterized protein</fullName>
    </submittedName>
</protein>
<dbReference type="Proteomes" id="UP001270362">
    <property type="component" value="Unassembled WGS sequence"/>
</dbReference>
<name>A0AAE1C9I6_9PEZI</name>
<sequence>MAGVEEFNIPVPFVDDPEEQGTNRTYLGNPLFQLETSGFTSTVTEQYVLHGRLTKEDETPASLVIVHFSLHRDSRVGSRRFRKVTIGLTFTSASGQPSEDPAIRCFAPAQDGNIGVIPTTVLRQSEREAKGSAKLDGGAIAPVSLGFVYGRKDQSQWDEHLLAIVSAKSEASSRTRDREGYNVVKFTITENHAQKQIPDSYQLAVVLERKNNEPFLVKAKVDASVDALYSLAGATKSLIGLKQPVKTYHPAAKTELGKLDYPEDAKVDSSALGLLVNGRELDNFAYVHVVEQVTPVSLYGGTQPADRRPEAQGKDEQGGQDGQGGDEDPQVDSGAKTNINLTLQLGGDGGKDEPEGASDNQKGEA</sequence>
<reference evidence="2" key="2">
    <citation type="submission" date="2023-06" db="EMBL/GenBank/DDBJ databases">
        <authorList>
            <consortium name="Lawrence Berkeley National Laboratory"/>
            <person name="Haridas S."/>
            <person name="Hensen N."/>
            <person name="Bonometti L."/>
            <person name="Westerberg I."/>
            <person name="Brannstrom I.O."/>
            <person name="Guillou S."/>
            <person name="Cros-Aarteil S."/>
            <person name="Calhoun S."/>
            <person name="Kuo A."/>
            <person name="Mondo S."/>
            <person name="Pangilinan J."/>
            <person name="Riley R."/>
            <person name="Labutti K."/>
            <person name="Andreopoulos B."/>
            <person name="Lipzen A."/>
            <person name="Chen C."/>
            <person name="Yanf M."/>
            <person name="Daum C."/>
            <person name="Ng V."/>
            <person name="Clum A."/>
            <person name="Steindorff A."/>
            <person name="Ohm R."/>
            <person name="Martin F."/>
            <person name="Silar P."/>
            <person name="Natvig D."/>
            <person name="Lalanne C."/>
            <person name="Gautier V."/>
            <person name="Ament-Velasquez S.L."/>
            <person name="Kruys A."/>
            <person name="Hutchinson M.I."/>
            <person name="Powell A.J."/>
            <person name="Barry K."/>
            <person name="Miller A.N."/>
            <person name="Grigoriev I.V."/>
            <person name="Debuchy R."/>
            <person name="Gladieux P."/>
            <person name="Thoren M.H."/>
            <person name="Johannesson H."/>
        </authorList>
    </citation>
    <scope>NUCLEOTIDE SEQUENCE</scope>
    <source>
        <strain evidence="2">CBS 314.62</strain>
    </source>
</reference>
<accession>A0AAE1C9I6</accession>
<reference evidence="2" key="1">
    <citation type="journal article" date="2023" name="Mol. Phylogenet. Evol.">
        <title>Genome-scale phylogeny and comparative genomics of the fungal order Sordariales.</title>
        <authorList>
            <person name="Hensen N."/>
            <person name="Bonometti L."/>
            <person name="Westerberg I."/>
            <person name="Brannstrom I.O."/>
            <person name="Guillou S."/>
            <person name="Cros-Aarteil S."/>
            <person name="Calhoun S."/>
            <person name="Haridas S."/>
            <person name="Kuo A."/>
            <person name="Mondo S."/>
            <person name="Pangilinan J."/>
            <person name="Riley R."/>
            <person name="LaButti K."/>
            <person name="Andreopoulos B."/>
            <person name="Lipzen A."/>
            <person name="Chen C."/>
            <person name="Yan M."/>
            <person name="Daum C."/>
            <person name="Ng V."/>
            <person name="Clum A."/>
            <person name="Steindorff A."/>
            <person name="Ohm R.A."/>
            <person name="Martin F."/>
            <person name="Silar P."/>
            <person name="Natvig D.O."/>
            <person name="Lalanne C."/>
            <person name="Gautier V."/>
            <person name="Ament-Velasquez S.L."/>
            <person name="Kruys A."/>
            <person name="Hutchinson M.I."/>
            <person name="Powell A.J."/>
            <person name="Barry K."/>
            <person name="Miller A.N."/>
            <person name="Grigoriev I.V."/>
            <person name="Debuchy R."/>
            <person name="Gladieux P."/>
            <person name="Hiltunen Thoren M."/>
            <person name="Johannesson H."/>
        </authorList>
    </citation>
    <scope>NUCLEOTIDE SEQUENCE</scope>
    <source>
        <strain evidence="2">CBS 314.62</strain>
    </source>
</reference>
<gene>
    <name evidence="2" type="ORF">B0T22DRAFT_539092</name>
</gene>
<keyword evidence="3" id="KW-1185">Reference proteome</keyword>
<proteinExistence type="predicted"/>
<dbReference type="EMBL" id="JAULSO010000004">
    <property type="protein sequence ID" value="KAK3684175.1"/>
    <property type="molecule type" value="Genomic_DNA"/>
</dbReference>
<evidence type="ECO:0000313" key="3">
    <source>
        <dbReference type="Proteomes" id="UP001270362"/>
    </source>
</evidence>
<comment type="caution">
    <text evidence="2">The sequence shown here is derived from an EMBL/GenBank/DDBJ whole genome shotgun (WGS) entry which is preliminary data.</text>
</comment>
<feature type="compositionally biased region" description="Basic and acidic residues" evidence="1">
    <location>
        <begin position="305"/>
        <end position="317"/>
    </location>
</feature>
<evidence type="ECO:0000313" key="2">
    <source>
        <dbReference type="EMBL" id="KAK3684175.1"/>
    </source>
</evidence>
<feature type="region of interest" description="Disordered" evidence="1">
    <location>
        <begin position="298"/>
        <end position="365"/>
    </location>
</feature>
<feature type="region of interest" description="Disordered" evidence="1">
    <location>
        <begin position="1"/>
        <end position="20"/>
    </location>
</feature>
<dbReference type="AlphaFoldDB" id="A0AAE1C9I6"/>
<evidence type="ECO:0000256" key="1">
    <source>
        <dbReference type="SAM" id="MobiDB-lite"/>
    </source>
</evidence>
<organism evidence="2 3">
    <name type="scientific">Podospora appendiculata</name>
    <dbReference type="NCBI Taxonomy" id="314037"/>
    <lineage>
        <taxon>Eukaryota</taxon>
        <taxon>Fungi</taxon>
        <taxon>Dikarya</taxon>
        <taxon>Ascomycota</taxon>
        <taxon>Pezizomycotina</taxon>
        <taxon>Sordariomycetes</taxon>
        <taxon>Sordariomycetidae</taxon>
        <taxon>Sordariales</taxon>
        <taxon>Podosporaceae</taxon>
        <taxon>Podospora</taxon>
    </lineage>
</organism>